<dbReference type="PANTHER" id="PTHR30363:SF60">
    <property type="entry name" value="HTH-TYPE TRANSCRIPTIONAL REGULATOR IOLR"/>
    <property type="match status" value="1"/>
</dbReference>
<dbReference type="InterPro" id="IPR001034">
    <property type="entry name" value="DeoR_HTH"/>
</dbReference>
<dbReference type="Gene3D" id="3.40.50.1360">
    <property type="match status" value="1"/>
</dbReference>
<reference evidence="5" key="1">
    <citation type="submission" date="2007-11" db="EMBL/GenBank/DDBJ databases">
        <authorList>
            <person name="Fulton L."/>
            <person name="Clifton S."/>
            <person name="Fulton B."/>
            <person name="Xu J."/>
            <person name="Minx P."/>
            <person name="Pepin K.H."/>
            <person name="Johnson M."/>
            <person name="Thiruvilangam P."/>
            <person name="Bhonagiri V."/>
            <person name="Nash W.E."/>
            <person name="Mardis E.R."/>
            <person name="Wilson R.K."/>
        </authorList>
    </citation>
    <scope>NUCLEOTIDE SEQUENCE [LARGE SCALE GENOMIC DNA]</scope>
    <source>
        <strain evidence="5">DSM 14662</strain>
    </source>
</reference>
<dbReference type="EMBL" id="ABAX03000003">
    <property type="protein sequence ID" value="EDR98889.1"/>
    <property type="molecule type" value="Genomic_DNA"/>
</dbReference>
<keyword evidence="6" id="KW-1185">Reference proteome</keyword>
<organism evidence="5 6">
    <name type="scientific">Anaerostipes caccae (strain DSM 14662 / CCUG 47493 / JCM 13470 / NCIMB 13811 / L1-92)</name>
    <dbReference type="NCBI Taxonomy" id="411490"/>
    <lineage>
        <taxon>Bacteria</taxon>
        <taxon>Bacillati</taxon>
        <taxon>Bacillota</taxon>
        <taxon>Clostridia</taxon>
        <taxon>Lachnospirales</taxon>
        <taxon>Lachnospiraceae</taxon>
        <taxon>Anaerostipes</taxon>
    </lineage>
</organism>
<dbReference type="PROSITE" id="PS51000">
    <property type="entry name" value="HTH_DEOR_2"/>
    <property type="match status" value="1"/>
</dbReference>
<feature type="domain" description="HTH deoR-type" evidence="4">
    <location>
        <begin position="13"/>
        <end position="68"/>
    </location>
</feature>
<dbReference type="Gene3D" id="1.10.10.10">
    <property type="entry name" value="Winged helix-like DNA-binding domain superfamily/Winged helix DNA-binding domain"/>
    <property type="match status" value="1"/>
</dbReference>
<dbReference type="Pfam" id="PF08220">
    <property type="entry name" value="HTH_DeoR"/>
    <property type="match status" value="1"/>
</dbReference>
<dbReference type="InterPro" id="IPR036390">
    <property type="entry name" value="WH_DNA-bd_sf"/>
</dbReference>
<reference evidence="5" key="2">
    <citation type="submission" date="2013-11" db="EMBL/GenBank/DDBJ databases">
        <title>Draft genome sequence of Anaerostipes caccae (DSM 14662).</title>
        <authorList>
            <person name="Sudarsanam P."/>
            <person name="Ley R."/>
            <person name="Guruge J."/>
            <person name="Turnbaugh P.J."/>
            <person name="Mahowald M."/>
            <person name="Liep D."/>
            <person name="Gordon J."/>
        </authorList>
    </citation>
    <scope>NUCLEOTIDE SEQUENCE</scope>
    <source>
        <strain evidence="5">DSM 14662</strain>
    </source>
</reference>
<evidence type="ECO:0000256" key="2">
    <source>
        <dbReference type="ARBA" id="ARBA00023125"/>
    </source>
</evidence>
<dbReference type="STRING" id="411490.ANACAC_00422"/>
<evidence type="ECO:0000313" key="5">
    <source>
        <dbReference type="EMBL" id="EDR98889.1"/>
    </source>
</evidence>
<proteinExistence type="predicted"/>
<dbReference type="InterPro" id="IPR018356">
    <property type="entry name" value="Tscrpt_reg_HTH_DeoR_CS"/>
</dbReference>
<dbReference type="PANTHER" id="PTHR30363">
    <property type="entry name" value="HTH-TYPE TRANSCRIPTIONAL REGULATOR SRLR-RELATED"/>
    <property type="match status" value="1"/>
</dbReference>
<dbReference type="InterPro" id="IPR037171">
    <property type="entry name" value="NagB/RpiA_transferase-like"/>
</dbReference>
<dbReference type="SUPFAM" id="SSF100950">
    <property type="entry name" value="NagB/RpiA/CoA transferase-like"/>
    <property type="match status" value="1"/>
</dbReference>
<dbReference type="SMART" id="SM00420">
    <property type="entry name" value="HTH_DEOR"/>
    <property type="match status" value="1"/>
</dbReference>
<dbReference type="HOGENOM" id="CLU_060699_1_4_9"/>
<dbReference type="PROSITE" id="PS00894">
    <property type="entry name" value="HTH_DEOR_1"/>
    <property type="match status" value="1"/>
</dbReference>
<dbReference type="PRINTS" id="PR00037">
    <property type="entry name" value="HTHLACR"/>
</dbReference>
<name>B0MA48_ANACD</name>
<evidence type="ECO:0000259" key="4">
    <source>
        <dbReference type="PROSITE" id="PS51000"/>
    </source>
</evidence>
<dbReference type="InterPro" id="IPR036388">
    <property type="entry name" value="WH-like_DNA-bd_sf"/>
</dbReference>
<dbReference type="Pfam" id="PF00455">
    <property type="entry name" value="DeoRC"/>
    <property type="match status" value="1"/>
</dbReference>
<dbReference type="eggNOG" id="COG1349">
    <property type="taxonomic scope" value="Bacteria"/>
</dbReference>
<evidence type="ECO:0000256" key="1">
    <source>
        <dbReference type="ARBA" id="ARBA00023015"/>
    </source>
</evidence>
<gene>
    <name evidence="5" type="ORF">ANACAC_00422</name>
</gene>
<evidence type="ECO:0000256" key="3">
    <source>
        <dbReference type="ARBA" id="ARBA00023163"/>
    </source>
</evidence>
<dbReference type="AlphaFoldDB" id="B0MA48"/>
<dbReference type="InterPro" id="IPR050313">
    <property type="entry name" value="Carb_Metab_HTH_regulators"/>
</dbReference>
<accession>B0MA48</accession>
<dbReference type="Proteomes" id="UP000004935">
    <property type="component" value="Unassembled WGS sequence"/>
</dbReference>
<dbReference type="InterPro" id="IPR014036">
    <property type="entry name" value="DeoR-like_C"/>
</dbReference>
<dbReference type="SMART" id="SM01134">
    <property type="entry name" value="DeoRC"/>
    <property type="match status" value="1"/>
</dbReference>
<comment type="caution">
    <text evidence="5">The sequence shown here is derived from an EMBL/GenBank/DDBJ whole genome shotgun (WGS) entry which is preliminary data.</text>
</comment>
<protein>
    <submittedName>
        <fullName evidence="5">Transcriptional regulator, DeoR family</fullName>
    </submittedName>
</protein>
<dbReference type="GO" id="GO:0003677">
    <property type="term" value="F:DNA binding"/>
    <property type="evidence" value="ECO:0007669"/>
    <property type="project" value="UniProtKB-KW"/>
</dbReference>
<keyword evidence="2" id="KW-0238">DNA-binding</keyword>
<dbReference type="SUPFAM" id="SSF46785">
    <property type="entry name" value="Winged helix' DNA-binding domain"/>
    <property type="match status" value="1"/>
</dbReference>
<evidence type="ECO:0000313" key="6">
    <source>
        <dbReference type="Proteomes" id="UP000004935"/>
    </source>
</evidence>
<keyword evidence="1" id="KW-0805">Transcription regulation</keyword>
<keyword evidence="3" id="KW-0804">Transcription</keyword>
<sequence>MTDTISERGIYMRTKRIDEIEQYIIQEKSVSLDTLCDVFQVSKNTIRRDIDTLAKTGKIKKVYGGVTLNETLPSKKLLPFAERHEKYMEEKKAICRLAADHVKDGDIIYIDTGTTCHNLVDYISEKRCTIITNSLQVSLKALPYENLTVISLPGYLKRETLSFVDVKIADYLKAFNIGKAFMACTGLSMENGLTNASEEEYRVKEAVTANSMERFVLADHSKFGIFSLMTYCPLEKIHYILTDQPIPEEYENFCSMNSITVETIR</sequence>
<dbReference type="GO" id="GO:0003700">
    <property type="term" value="F:DNA-binding transcription factor activity"/>
    <property type="evidence" value="ECO:0007669"/>
    <property type="project" value="InterPro"/>
</dbReference>